<dbReference type="SMART" id="SM00369">
    <property type="entry name" value="LRR_TYP"/>
    <property type="match status" value="2"/>
</dbReference>
<dbReference type="Pfam" id="PF13855">
    <property type="entry name" value="LRR_8"/>
    <property type="match status" value="1"/>
</dbReference>
<reference evidence="6 7" key="2">
    <citation type="journal article" date="2018" name="Proc. Natl. Acad. Sci.">
        <title>RNAi is a critical determinant of centromere evolution in closely related fungi.</title>
        <authorList>
            <person name="Yadav V."/>
            <person name="Sun S."/>
            <person name="Billmyre R.B."/>
            <person name="Thimmappa B.C."/>
            <person name="Shea T."/>
            <person name="Lintner R."/>
            <person name="Bakkeren G."/>
            <person name="Cuomo C.A."/>
            <person name="Heitman J."/>
            <person name="Sanyal K."/>
        </authorList>
    </citation>
    <scope>NUCLEOTIDE SEQUENCE [LARGE SCALE GENOMIC DNA]</scope>
    <source>
        <strain evidence="6 7">R265</strain>
    </source>
</reference>
<evidence type="ECO:0000256" key="2">
    <source>
        <dbReference type="ARBA" id="ARBA00022490"/>
    </source>
</evidence>
<dbReference type="PROSITE" id="PS51450">
    <property type="entry name" value="LRR"/>
    <property type="match status" value="2"/>
</dbReference>
<accession>A0A095CAW8</accession>
<evidence type="ECO:0000256" key="4">
    <source>
        <dbReference type="ARBA" id="ARBA00022737"/>
    </source>
</evidence>
<dbReference type="STRING" id="294750.A0A095CAW8"/>
<dbReference type="EMBL" id="CP025766">
    <property type="protein sequence ID" value="KGB76749.1"/>
    <property type="molecule type" value="Genomic_DNA"/>
</dbReference>
<keyword evidence="7" id="KW-1185">Reference proteome</keyword>
<dbReference type="Gene3D" id="3.80.10.10">
    <property type="entry name" value="Ribonuclease Inhibitor"/>
    <property type="match status" value="1"/>
</dbReference>
<gene>
    <name evidence="6" type="ORF">CNBG_2587</name>
</gene>
<dbReference type="GeneID" id="88178932"/>
<dbReference type="PANTHER" id="PTHR15454">
    <property type="entry name" value="NISCHARIN RELATED"/>
    <property type="match status" value="1"/>
</dbReference>
<dbReference type="HOGENOM" id="CLU_409934_0_0_1"/>
<name>A0A095CAW8_CRYD2</name>
<proteinExistence type="predicted"/>
<organism evidence="6 7">
    <name type="scientific">Cryptococcus deuterogattii (strain R265)</name>
    <name type="common">Cryptococcus gattii VGII (strain R265)</name>
    <dbReference type="NCBI Taxonomy" id="294750"/>
    <lineage>
        <taxon>Eukaryota</taxon>
        <taxon>Fungi</taxon>
        <taxon>Dikarya</taxon>
        <taxon>Basidiomycota</taxon>
        <taxon>Agaricomycotina</taxon>
        <taxon>Tremellomycetes</taxon>
        <taxon>Tremellales</taxon>
        <taxon>Cryptococcaceae</taxon>
        <taxon>Cryptococcus</taxon>
        <taxon>Cryptococcus gattii species complex</taxon>
    </lineage>
</organism>
<evidence type="ECO:0000256" key="3">
    <source>
        <dbReference type="ARBA" id="ARBA00022614"/>
    </source>
</evidence>
<keyword evidence="2" id="KW-0963">Cytoplasm</keyword>
<feature type="region of interest" description="Disordered" evidence="5">
    <location>
        <begin position="76"/>
        <end position="95"/>
    </location>
</feature>
<feature type="compositionally biased region" description="Basic and acidic residues" evidence="5">
    <location>
        <begin position="598"/>
        <end position="622"/>
    </location>
</feature>
<evidence type="ECO:0000313" key="7">
    <source>
        <dbReference type="Proteomes" id="UP000029445"/>
    </source>
</evidence>
<dbReference type="Proteomes" id="UP000029445">
    <property type="component" value="Chromosome 8"/>
</dbReference>
<dbReference type="InterPro" id="IPR032675">
    <property type="entry name" value="LRR_dom_sf"/>
</dbReference>
<dbReference type="KEGG" id="cdeu:CNBG_2587"/>
<feature type="compositionally biased region" description="Polar residues" evidence="5">
    <location>
        <begin position="627"/>
        <end position="645"/>
    </location>
</feature>
<feature type="compositionally biased region" description="Low complexity" evidence="5">
    <location>
        <begin position="585"/>
        <end position="597"/>
    </location>
</feature>
<dbReference type="RefSeq" id="XP_062882613.1">
    <property type="nucleotide sequence ID" value="XM_063026658.1"/>
</dbReference>
<dbReference type="InterPro" id="IPR003591">
    <property type="entry name" value="Leu-rich_rpt_typical-subtyp"/>
</dbReference>
<dbReference type="PANTHER" id="PTHR15454:SF69">
    <property type="entry name" value="SERINE_THREONINE-PROTEIN KINASE 11-INTERACTING PROTEIN"/>
    <property type="match status" value="1"/>
</dbReference>
<evidence type="ECO:0000256" key="1">
    <source>
        <dbReference type="ARBA" id="ARBA00004496"/>
    </source>
</evidence>
<keyword evidence="4" id="KW-0677">Repeat</keyword>
<dbReference type="VEuPathDB" id="FungiDB:CNBG_2587"/>
<feature type="region of interest" description="Disordered" evidence="5">
    <location>
        <begin position="474"/>
        <end position="671"/>
    </location>
</feature>
<dbReference type="AlphaFoldDB" id="A0A095CAW8"/>
<dbReference type="InterPro" id="IPR001611">
    <property type="entry name" value="Leu-rich_rpt"/>
</dbReference>
<feature type="compositionally biased region" description="Basic residues" evidence="5">
    <location>
        <begin position="573"/>
        <end position="583"/>
    </location>
</feature>
<keyword evidence="3" id="KW-0433">Leucine-rich repeat</keyword>
<dbReference type="SUPFAM" id="SSF52058">
    <property type="entry name" value="L domain-like"/>
    <property type="match status" value="1"/>
</dbReference>
<feature type="compositionally biased region" description="Basic residues" evidence="5">
    <location>
        <begin position="653"/>
        <end position="663"/>
    </location>
</feature>
<evidence type="ECO:0000256" key="5">
    <source>
        <dbReference type="SAM" id="MobiDB-lite"/>
    </source>
</evidence>
<dbReference type="GO" id="GO:0005737">
    <property type="term" value="C:cytoplasm"/>
    <property type="evidence" value="ECO:0007669"/>
    <property type="project" value="UniProtKB-SubCell"/>
</dbReference>
<comment type="subcellular location">
    <subcellularLocation>
        <location evidence="1">Cytoplasm</location>
    </subcellularLocation>
</comment>
<dbReference type="OMA" id="HEIWCAS"/>
<reference evidence="6 7" key="1">
    <citation type="journal article" date="2011" name="MBio">
        <title>Genome variation in Cryptococcus gattii, an emerging pathogen of immunocompetent hosts.</title>
        <authorList>
            <person name="D'Souza C.A."/>
            <person name="Kronstad J.W."/>
            <person name="Taylor G."/>
            <person name="Warren R."/>
            <person name="Yuen M."/>
            <person name="Hu G."/>
            <person name="Jung W.H."/>
            <person name="Sham A."/>
            <person name="Kidd S.E."/>
            <person name="Tangen K."/>
            <person name="Lee N."/>
            <person name="Zeilmaker T."/>
            <person name="Sawkins J."/>
            <person name="McVicker G."/>
            <person name="Shah S."/>
            <person name="Gnerre S."/>
            <person name="Griggs A."/>
            <person name="Zeng Q."/>
            <person name="Bartlett K."/>
            <person name="Li W."/>
            <person name="Wang X."/>
            <person name="Heitman J."/>
            <person name="Stajich J.E."/>
            <person name="Fraser J.A."/>
            <person name="Meyer W."/>
            <person name="Carter D."/>
            <person name="Schein J."/>
            <person name="Krzywinski M."/>
            <person name="Kwon-Chung K.J."/>
            <person name="Varma A."/>
            <person name="Wang J."/>
            <person name="Brunham R."/>
            <person name="Fyfe M."/>
            <person name="Ouellette B.F."/>
            <person name="Siddiqui A."/>
            <person name="Marra M."/>
            <person name="Jones S."/>
            <person name="Holt R."/>
            <person name="Birren B.W."/>
            <person name="Galagan J.E."/>
            <person name="Cuomo C.A."/>
        </authorList>
    </citation>
    <scope>NUCLEOTIDE SEQUENCE [LARGE SCALE GENOMIC DNA]</scope>
    <source>
        <strain evidence="6 7">R265</strain>
    </source>
</reference>
<protein>
    <submittedName>
        <fullName evidence="6">Uncharacterized protein</fullName>
    </submittedName>
</protein>
<feature type="compositionally biased region" description="Low complexity" evidence="5">
    <location>
        <begin position="522"/>
        <end position="540"/>
    </location>
</feature>
<dbReference type="PRINTS" id="PR00019">
    <property type="entry name" value="LEURICHRPT"/>
</dbReference>
<sequence>MSLFFANSDTPQPDPISGAAYLSKLHKFLKSNAHRLAPSAPRNTSRNLTPSIWQQGYTVLTLGLDPNSAPIRNTKGPMGLGFGMPGTKRTPPPKPLLLRLPPDRLLYLLLRWQALPQSLPHVGRTDTPIEEGVVIAARGAEGEGRGKEGDVRSVRSWVGSIRSVSGTLVGGGQNGGWWGSKKTVNEDELLLSLYSMFTLIPALLIHPPNISEPPIAELIEAGGYTQLGGIDVRVPLDVLRNLQILELEHYDPRALLIPPNPGMRSLTVRDVSDGDDWIYELLSIPSNNGTELRPRFPNLQHLSLLSTSLLTFPTLPLESLTHLDLSYNLLDALPSTLSSLTNLKSLNLSHNLITSLRNAPASIGQVSAINLSHNRIDCIVGLDRVMGLSRVDLRSNAIFDVGEVGRLALLPEIREIWCASNPFDAPTVYPSEPTESWRVELGRTFREEGKDIILDGTAWTWSEERKIEAGLISRGIRTNGRGGRGHGREWSQPHHGTQTREGVSPERPTIAHRRSGTHNHTSARSSSPTLPSSQSSSPRTRSPHVLPSSSFPHGPPQLRGTSNVSHAASGKSGKGRKKGKRRVINLEGNGNEGNSEVENVKERERSLGDLLEKGLEDDRAENGGEFQGNNGTAHENGREQSSAPATGTEVKVVTKKKKNKKRSKEPSIAGA</sequence>
<dbReference type="OrthoDB" id="676979at2759"/>
<evidence type="ECO:0000313" key="6">
    <source>
        <dbReference type="EMBL" id="KGB76749.1"/>
    </source>
</evidence>